<keyword evidence="3" id="KW-1185">Reference proteome</keyword>
<dbReference type="RefSeq" id="WP_263268709.1">
    <property type="nucleotide sequence ID" value="NZ_CP081201.1"/>
</dbReference>
<dbReference type="PANTHER" id="PTHR14905:SF7">
    <property type="entry name" value="VON WILLEBRAND FACTOR A DOMAIN-CONTAINING PROTEIN 7"/>
    <property type="match status" value="1"/>
</dbReference>
<accession>A0ABY6FCP9</accession>
<feature type="compositionally biased region" description="Polar residues" evidence="1">
    <location>
        <begin position="579"/>
        <end position="598"/>
    </location>
</feature>
<evidence type="ECO:0008006" key="4">
    <source>
        <dbReference type="Google" id="ProtNLM"/>
    </source>
</evidence>
<evidence type="ECO:0000313" key="3">
    <source>
        <dbReference type="Proteomes" id="UP001063228"/>
    </source>
</evidence>
<evidence type="ECO:0000313" key="2">
    <source>
        <dbReference type="EMBL" id="UXZ95657.1"/>
    </source>
</evidence>
<dbReference type="PANTHER" id="PTHR14905">
    <property type="entry name" value="NG37"/>
    <property type="match status" value="1"/>
</dbReference>
<dbReference type="InterPro" id="IPR010816">
    <property type="entry name" value="Het-C"/>
</dbReference>
<evidence type="ECO:0000256" key="1">
    <source>
        <dbReference type="SAM" id="MobiDB-lite"/>
    </source>
</evidence>
<dbReference type="InterPro" id="IPR052577">
    <property type="entry name" value="VWA7"/>
</dbReference>
<dbReference type="Pfam" id="PF07217">
    <property type="entry name" value="Het-C"/>
    <property type="match status" value="1"/>
</dbReference>
<gene>
    <name evidence="2" type="ORF">K3169_25635</name>
</gene>
<sequence length="738" mass="82812">MNPQAASPKKNTRYINHLMHRAKTANRNTDAFLSSKHRPRLDSTVALSLLNRLARTHAAPHFIMEMATIFGVDIHPRVYLELQKALIAETIPLPRYEVVSSGTYPADYNNRDRTIRIHVAAMQHIVKHPDATWELLAVLLHEFGHHIDEVIRRDLAPRHAADTPPLHPDSAGEEGARFALHMAGSGLQDEDDLILGLYVDEDKTEHVIKINYTLGMRAVRERQSDIVRLDGETMDPDREAFEADGSGNGLFSHERIEAGLEAIGFAKEDLQAMYFGNWLRDHAQLLDPKVVRGKNQKKDFPAVMSREALTAVVDVMAARKFHELRAKDSSSYKVTEQKLGVYRPSHHIDNPRVENPTPADLAERDPEFEAWVLEDDPLLEVAKDSSMKSYIHRSAAKMRIELFAAMKEGYTPEGLRKLGGALHILEDFFAHSNFVELNLIALNHKDVLPWTGPADCKHKLPVVTGTFGGTDIIASLAGPIAKLLAPDSIWDFNPTRPGARSDSERMLLILLSEHEEAWLLETFQDFLATRDKASAIPGFKLFELYNWVISSPLRLAGNAYNTIFQGMLQIIGNSIDDIQTHTGADPHQTGSTDPTHSQLSKDHADHPLHKLAASCASSAIREVAGAMLNYWRFGSGIRPTDIAFSYFVHPEDTYLLDDIFLDWASKNPEQIKRASSLTELSRLHQELLEVTHKRFQAFAKESLDVWDYLKKLGGAIGLKDVADIKQRQNLKTTGSKEV</sequence>
<proteinExistence type="predicted"/>
<name>A0ABY6FCP9_9PSED</name>
<protein>
    <recommendedName>
        <fullName evidence="4">Heterokaryon incompatibility protein Het-C</fullName>
    </recommendedName>
</protein>
<dbReference type="Proteomes" id="UP001063228">
    <property type="component" value="Chromosome"/>
</dbReference>
<reference evidence="2" key="1">
    <citation type="submission" date="2021-08" db="EMBL/GenBank/DDBJ databases">
        <title>Complete genome sequence of Pseudomonas phytophila.</title>
        <authorList>
            <person name="Weir B.S."/>
            <person name="Templeton M.D."/>
            <person name="Arshed S."/>
            <person name="Andersen M.T."/>
            <person name="Jayaraman J."/>
        </authorList>
    </citation>
    <scope>NUCLEOTIDE SEQUENCE</scope>
    <source>
        <strain evidence="2">ICMP 23753</strain>
    </source>
</reference>
<organism evidence="2 3">
    <name type="scientific">Pseudomonas phytophila</name>
    <dbReference type="NCBI Taxonomy" id="2867264"/>
    <lineage>
        <taxon>Bacteria</taxon>
        <taxon>Pseudomonadati</taxon>
        <taxon>Pseudomonadota</taxon>
        <taxon>Gammaproteobacteria</taxon>
        <taxon>Pseudomonadales</taxon>
        <taxon>Pseudomonadaceae</taxon>
        <taxon>Pseudomonas</taxon>
    </lineage>
</organism>
<feature type="region of interest" description="Disordered" evidence="1">
    <location>
        <begin position="579"/>
        <end position="603"/>
    </location>
</feature>
<dbReference type="EMBL" id="CP081201">
    <property type="protein sequence ID" value="UXZ95657.1"/>
    <property type="molecule type" value="Genomic_DNA"/>
</dbReference>